<evidence type="ECO:0000313" key="2">
    <source>
        <dbReference type="EnsemblFungi" id="PTTG_27774-t43_1-p1"/>
    </source>
</evidence>
<accession>A0A180GH56</accession>
<evidence type="ECO:0000313" key="1">
    <source>
        <dbReference type="EMBL" id="OAV92076.1"/>
    </source>
</evidence>
<dbReference type="VEuPathDB" id="FungiDB:PTTG_27774"/>
<evidence type="ECO:0008006" key="4">
    <source>
        <dbReference type="Google" id="ProtNLM"/>
    </source>
</evidence>
<protein>
    <recommendedName>
        <fullName evidence="4">FAR1 domain-containing protein</fullName>
    </recommendedName>
</protein>
<keyword evidence="3" id="KW-1185">Reference proteome</keyword>
<dbReference type="OrthoDB" id="167809at2759"/>
<dbReference type="EnsemblFungi" id="PTTG_27774-t43_1">
    <property type="protein sequence ID" value="PTTG_27774-t43_1-p1"/>
    <property type="gene ID" value="PTTG_27774"/>
</dbReference>
<name>A0A180GH56_PUCT1</name>
<evidence type="ECO:0000313" key="3">
    <source>
        <dbReference type="Proteomes" id="UP000005240"/>
    </source>
</evidence>
<proteinExistence type="predicted"/>
<organism evidence="1">
    <name type="scientific">Puccinia triticina (isolate 1-1 / race 1 (BBBD))</name>
    <name type="common">Brown leaf rust fungus</name>
    <dbReference type="NCBI Taxonomy" id="630390"/>
    <lineage>
        <taxon>Eukaryota</taxon>
        <taxon>Fungi</taxon>
        <taxon>Dikarya</taxon>
        <taxon>Basidiomycota</taxon>
        <taxon>Pucciniomycotina</taxon>
        <taxon>Pucciniomycetes</taxon>
        <taxon>Pucciniales</taxon>
        <taxon>Pucciniaceae</taxon>
        <taxon>Puccinia</taxon>
    </lineage>
</organism>
<reference evidence="1" key="2">
    <citation type="submission" date="2016-05" db="EMBL/GenBank/DDBJ databases">
        <title>Comparative analysis highlights variable genome content of wheat rusts and divergence of the mating loci.</title>
        <authorList>
            <person name="Cuomo C.A."/>
            <person name="Bakkeren G."/>
            <person name="Szabo L."/>
            <person name="Khalil H."/>
            <person name="Joly D."/>
            <person name="Goldberg J."/>
            <person name="Young S."/>
            <person name="Zeng Q."/>
            <person name="Fellers J."/>
        </authorList>
    </citation>
    <scope>NUCLEOTIDE SEQUENCE [LARGE SCALE GENOMIC DNA]</scope>
    <source>
        <strain evidence="1">1-1 BBBD Race 1</strain>
    </source>
</reference>
<reference evidence="2" key="4">
    <citation type="submission" date="2025-05" db="UniProtKB">
        <authorList>
            <consortium name="EnsemblFungi"/>
        </authorList>
    </citation>
    <scope>IDENTIFICATION</scope>
    <source>
        <strain evidence="2">isolate 1-1 / race 1 (BBBD)</strain>
    </source>
</reference>
<dbReference type="Proteomes" id="UP000005240">
    <property type="component" value="Unassembled WGS sequence"/>
</dbReference>
<sequence>MDDLVIFCQNWARHHGYVIFKALSNANKNIYIRCDRSGEFCGSLMNKSGRKTATSKIMCPFKLKGLIPTSKKITNKTWTLEI</sequence>
<reference evidence="1" key="1">
    <citation type="submission" date="2009-11" db="EMBL/GenBank/DDBJ databases">
        <authorList>
            <consortium name="The Broad Institute Genome Sequencing Platform"/>
            <person name="Ward D."/>
            <person name="Feldgarden M."/>
            <person name="Earl A."/>
            <person name="Young S.K."/>
            <person name="Zeng Q."/>
            <person name="Koehrsen M."/>
            <person name="Alvarado L."/>
            <person name="Berlin A."/>
            <person name="Bochicchio J."/>
            <person name="Borenstein D."/>
            <person name="Chapman S.B."/>
            <person name="Chen Z."/>
            <person name="Engels R."/>
            <person name="Freedman E."/>
            <person name="Gellesch M."/>
            <person name="Goldberg J."/>
            <person name="Griggs A."/>
            <person name="Gujja S."/>
            <person name="Heilman E."/>
            <person name="Heiman D."/>
            <person name="Hepburn T."/>
            <person name="Howarth C."/>
            <person name="Jen D."/>
            <person name="Larson L."/>
            <person name="Lewis B."/>
            <person name="Mehta T."/>
            <person name="Park D."/>
            <person name="Pearson M."/>
            <person name="Roberts A."/>
            <person name="Saif S."/>
            <person name="Shea T."/>
            <person name="Shenoy N."/>
            <person name="Sisk P."/>
            <person name="Stolte C."/>
            <person name="Sykes S."/>
            <person name="Thomson T."/>
            <person name="Walk T."/>
            <person name="White J."/>
            <person name="Yandava C."/>
            <person name="Izard J."/>
            <person name="Baranova O.V."/>
            <person name="Blanton J.M."/>
            <person name="Tanner A.C."/>
            <person name="Dewhirst F.E."/>
            <person name="Haas B."/>
            <person name="Nusbaum C."/>
            <person name="Birren B."/>
        </authorList>
    </citation>
    <scope>NUCLEOTIDE SEQUENCE [LARGE SCALE GENOMIC DNA]</scope>
    <source>
        <strain evidence="1">1-1 BBBD Race 1</strain>
    </source>
</reference>
<reference evidence="2 3" key="3">
    <citation type="journal article" date="2017" name="G3 (Bethesda)">
        <title>Comparative analysis highlights variable genome content of wheat rusts and divergence of the mating loci.</title>
        <authorList>
            <person name="Cuomo C.A."/>
            <person name="Bakkeren G."/>
            <person name="Khalil H.B."/>
            <person name="Panwar V."/>
            <person name="Joly D."/>
            <person name="Linning R."/>
            <person name="Sakthikumar S."/>
            <person name="Song X."/>
            <person name="Adiconis X."/>
            <person name="Fan L."/>
            <person name="Goldberg J.M."/>
            <person name="Levin J.Z."/>
            <person name="Young S."/>
            <person name="Zeng Q."/>
            <person name="Anikster Y."/>
            <person name="Bruce M."/>
            <person name="Wang M."/>
            <person name="Yin C."/>
            <person name="McCallum B."/>
            <person name="Szabo L.J."/>
            <person name="Hulbert S."/>
            <person name="Chen X."/>
            <person name="Fellers J.P."/>
        </authorList>
    </citation>
    <scope>NUCLEOTIDE SEQUENCE</scope>
    <source>
        <strain evidence="2">isolate 1-1 / race 1 (BBBD)</strain>
        <strain evidence="3">Isolate 1-1 / race 1 (BBBD)</strain>
    </source>
</reference>
<dbReference type="AlphaFoldDB" id="A0A180GH56"/>
<dbReference type="EMBL" id="ADAS02000070">
    <property type="protein sequence ID" value="OAV92076.1"/>
    <property type="molecule type" value="Genomic_DNA"/>
</dbReference>
<gene>
    <name evidence="1" type="ORF">PTTG_27774</name>
</gene>